<evidence type="ECO:0000256" key="7">
    <source>
        <dbReference type="ARBA" id="ARBA00023128"/>
    </source>
</evidence>
<evidence type="ECO:0000256" key="4">
    <source>
        <dbReference type="ARBA" id="ARBA00022692"/>
    </source>
</evidence>
<reference evidence="12" key="1">
    <citation type="journal article" date="2018" name="Front. Plant Sci.">
        <title>Elevated Inorganic Carbon Concentrating Mechanism Confers Tolerance to High Light in an Arctic Chlorella sp. ArM0029B.</title>
        <authorList>
            <person name="Hwangbo K."/>
            <person name="Lim J.M."/>
            <person name="Jeong S.W."/>
            <person name="Vikramathithan J."/>
            <person name="Park Y.I."/>
            <person name="Jeong W.J."/>
        </authorList>
    </citation>
    <scope>NUCLEOTIDE SEQUENCE</scope>
</reference>
<feature type="repeat" description="Solcar" evidence="9">
    <location>
        <begin position="238"/>
        <end position="325"/>
    </location>
</feature>
<dbReference type="PANTHER" id="PTHR45624">
    <property type="entry name" value="MITOCHONDRIAL BASIC AMINO ACIDS TRANSPORTER-RELATED"/>
    <property type="match status" value="1"/>
</dbReference>
<sequence length="353" mass="38289">MVARTVNETLNVVEHTPPVHKKVLDIMPGISGGVARVMIGQPFDTIKTRLQVMGQGTALAAKLPASDVYLNSNDCLRKMVANEGWISLYRGVMAPLLGNMVLLGIHFPTFSKTKSYLEEKMPTPLGEFSHLKTLAGGAAAGLAGSIVSCPSEHVRTKMMLQRRAALAAQMGLKIQGLEMYKGSWDCATSIMRGHGMKGLYRGMTSTVLRDIMGYAWFFYGYEATMHALAGPNKTKADLTYKEVMAAGIMAGFGLWGSMFPIDTIKSKMQGDSLSNPQYRNTMDCLRQSVAVEGYKGLFRGFSAAMYRAIPVNAGIFLAVEGARNVINKYEDSLDELFMGANTKVPSGVTAPVS</sequence>
<evidence type="ECO:0000256" key="10">
    <source>
        <dbReference type="RuleBase" id="RU000488"/>
    </source>
</evidence>
<dbReference type="SUPFAM" id="SSF103506">
    <property type="entry name" value="Mitochondrial carrier"/>
    <property type="match status" value="1"/>
</dbReference>
<evidence type="ECO:0000256" key="2">
    <source>
        <dbReference type="ARBA" id="ARBA00006375"/>
    </source>
</evidence>
<evidence type="ECO:0000256" key="3">
    <source>
        <dbReference type="ARBA" id="ARBA00022448"/>
    </source>
</evidence>
<comment type="subcellular location">
    <subcellularLocation>
        <location evidence="1">Mitochondrion membrane</location>
        <topology evidence="1">Multi-pass membrane protein</topology>
    </subcellularLocation>
</comment>
<accession>A0A345AXC1</accession>
<comment type="similarity">
    <text evidence="2 10">Belongs to the mitochondrial carrier (TC 2.A.29) family.</text>
</comment>
<dbReference type="InterPro" id="IPR018108">
    <property type="entry name" value="MCP_transmembrane"/>
</dbReference>
<keyword evidence="5" id="KW-0677">Repeat</keyword>
<evidence type="ECO:0000256" key="5">
    <source>
        <dbReference type="ARBA" id="ARBA00022737"/>
    </source>
</evidence>
<dbReference type="GO" id="GO:0031966">
    <property type="term" value="C:mitochondrial membrane"/>
    <property type="evidence" value="ECO:0007669"/>
    <property type="project" value="UniProtKB-SubCell"/>
</dbReference>
<dbReference type="AlphaFoldDB" id="A0A345AXC1"/>
<evidence type="ECO:0000256" key="6">
    <source>
        <dbReference type="ARBA" id="ARBA00022989"/>
    </source>
</evidence>
<dbReference type="GO" id="GO:1990575">
    <property type="term" value="P:mitochondrial L-ornithine transmembrane transport"/>
    <property type="evidence" value="ECO:0007669"/>
    <property type="project" value="TreeGrafter"/>
</dbReference>
<keyword evidence="8 9" id="KW-0472">Membrane</keyword>
<evidence type="ECO:0000256" key="8">
    <source>
        <dbReference type="ARBA" id="ARBA00023136"/>
    </source>
</evidence>
<evidence type="ECO:0000313" key="12">
    <source>
        <dbReference type="EMBL" id="AXF41554.1"/>
    </source>
</evidence>
<keyword evidence="4 9" id="KW-0812">Transmembrane</keyword>
<name>A0A345AXC1_9CHLO</name>
<evidence type="ECO:0000256" key="11">
    <source>
        <dbReference type="SAM" id="Phobius"/>
    </source>
</evidence>
<proteinExistence type="evidence at transcript level"/>
<dbReference type="GO" id="GO:0000064">
    <property type="term" value="F:L-ornithine transmembrane transporter activity"/>
    <property type="evidence" value="ECO:0007669"/>
    <property type="project" value="TreeGrafter"/>
</dbReference>
<keyword evidence="6 11" id="KW-1133">Transmembrane helix</keyword>
<organism evidence="12">
    <name type="scientific">Chlorella sp. ArM0029B</name>
    <dbReference type="NCBI Taxonomy" id="1415603"/>
    <lineage>
        <taxon>Eukaryota</taxon>
        <taxon>Viridiplantae</taxon>
        <taxon>Chlorophyta</taxon>
        <taxon>core chlorophytes</taxon>
        <taxon>Trebouxiophyceae</taxon>
        <taxon>Chlorellales</taxon>
        <taxon>Chlorellaceae</taxon>
        <taxon>Chlorella clade</taxon>
        <taxon>Chlorella</taxon>
    </lineage>
</organism>
<dbReference type="InterPro" id="IPR023395">
    <property type="entry name" value="MCP_dom_sf"/>
</dbReference>
<keyword evidence="3 10" id="KW-0813">Transport</keyword>
<dbReference type="EMBL" id="MG669265">
    <property type="protein sequence ID" value="AXF41554.1"/>
    <property type="molecule type" value="mRNA"/>
</dbReference>
<evidence type="ECO:0000256" key="1">
    <source>
        <dbReference type="ARBA" id="ARBA00004225"/>
    </source>
</evidence>
<dbReference type="PROSITE" id="PS50920">
    <property type="entry name" value="SOLCAR"/>
    <property type="match status" value="3"/>
</dbReference>
<keyword evidence="7" id="KW-0496">Mitochondrion</keyword>
<dbReference type="PANTHER" id="PTHR45624:SF12">
    <property type="entry name" value="MITOCHONDRIAL ORNITHINE TRANSPORTER 1"/>
    <property type="match status" value="1"/>
</dbReference>
<dbReference type="Gene3D" id="1.50.40.10">
    <property type="entry name" value="Mitochondrial carrier domain"/>
    <property type="match status" value="1"/>
</dbReference>
<protein>
    <submittedName>
        <fullName evidence="12">CCP430 protein</fullName>
    </submittedName>
</protein>
<dbReference type="InterPro" id="IPR050567">
    <property type="entry name" value="Mitochondrial_Carrier"/>
</dbReference>
<feature type="repeat" description="Solcar" evidence="9">
    <location>
        <begin position="128"/>
        <end position="227"/>
    </location>
</feature>
<feature type="transmembrane region" description="Helical" evidence="11">
    <location>
        <begin position="87"/>
        <end position="108"/>
    </location>
</feature>
<feature type="repeat" description="Solcar" evidence="9">
    <location>
        <begin position="20"/>
        <end position="116"/>
    </location>
</feature>
<evidence type="ECO:0000256" key="9">
    <source>
        <dbReference type="PROSITE-ProRule" id="PRU00282"/>
    </source>
</evidence>
<dbReference type="Pfam" id="PF00153">
    <property type="entry name" value="Mito_carr"/>
    <property type="match status" value="3"/>
</dbReference>